<comment type="caution">
    <text evidence="2">The sequence shown here is derived from an EMBL/GenBank/DDBJ whole genome shotgun (WGS) entry which is preliminary data.</text>
</comment>
<accession>A0ABT8WRD5</accession>
<proteinExistence type="predicted"/>
<keyword evidence="3" id="KW-1185">Reference proteome</keyword>
<evidence type="ECO:0000313" key="2">
    <source>
        <dbReference type="EMBL" id="MDO5975724.1"/>
    </source>
</evidence>
<name>A0ABT8WRD5_9FLAO</name>
<dbReference type="RefSeq" id="WP_303302940.1">
    <property type="nucleotide sequence ID" value="NZ_BAABDA010000050.1"/>
</dbReference>
<feature type="chain" id="PRO_5046313451" description="YD repeat-containing protein" evidence="1">
    <location>
        <begin position="19"/>
        <end position="308"/>
    </location>
</feature>
<feature type="signal peptide" evidence="1">
    <location>
        <begin position="1"/>
        <end position="18"/>
    </location>
</feature>
<dbReference type="Gene3D" id="2.180.10.10">
    <property type="entry name" value="RHS repeat-associated core"/>
    <property type="match status" value="1"/>
</dbReference>
<evidence type="ECO:0000256" key="1">
    <source>
        <dbReference type="SAM" id="SignalP"/>
    </source>
</evidence>
<keyword evidence="1" id="KW-0732">Signal</keyword>
<dbReference type="Proteomes" id="UP001176806">
    <property type="component" value="Unassembled WGS sequence"/>
</dbReference>
<evidence type="ECO:0008006" key="4">
    <source>
        <dbReference type="Google" id="ProtNLM"/>
    </source>
</evidence>
<dbReference type="EMBL" id="JAUOEL010000005">
    <property type="protein sequence ID" value="MDO5975724.1"/>
    <property type="molecule type" value="Genomic_DNA"/>
</dbReference>
<protein>
    <recommendedName>
        <fullName evidence="4">YD repeat-containing protein</fullName>
    </recommendedName>
</protein>
<reference evidence="2" key="1">
    <citation type="submission" date="2023-07" db="EMBL/GenBank/DDBJ databases">
        <title>Two novel species in the genus Flavivirga.</title>
        <authorList>
            <person name="Kwon K."/>
        </authorList>
    </citation>
    <scope>NUCLEOTIDE SEQUENCE</scope>
    <source>
        <strain evidence="2">KACC 14158</strain>
    </source>
</reference>
<sequence length="308" mass="37373">MKKLTLYFTLLLTFNSFAQIEIKKRIYEINGSNKQYSTEIFTFDKKGRLIIKNDFYFYGTRITTYEYNKRGYIVSKKRYKTQQNYEKKQILFRWDYAYNDKSQIESINGSLSKCNYFYDENNRLYKYERIMHRDSSKTIYRLKYNSKNELIEKSYEGNWKKIFTKRNDTLITHDYLFDFPKNNDTTKTILKEVFKNSKIVYRYEFDFPKTTIENYNYAKNGQLVSEITTRLNNKKENQYKSKYTYFNKSGIIKGVNEFALFEDMRVLEYKIKFEIINGSNINILSKKVKNKINQELTGVNRATNDFFY</sequence>
<organism evidence="2 3">
    <name type="scientific">Flavivirga jejuensis</name>
    <dbReference type="NCBI Taxonomy" id="870487"/>
    <lineage>
        <taxon>Bacteria</taxon>
        <taxon>Pseudomonadati</taxon>
        <taxon>Bacteroidota</taxon>
        <taxon>Flavobacteriia</taxon>
        <taxon>Flavobacteriales</taxon>
        <taxon>Flavobacteriaceae</taxon>
        <taxon>Flavivirga</taxon>
    </lineage>
</organism>
<evidence type="ECO:0000313" key="3">
    <source>
        <dbReference type="Proteomes" id="UP001176806"/>
    </source>
</evidence>
<gene>
    <name evidence="2" type="ORF">Q4Q40_16135</name>
</gene>